<evidence type="ECO:0000256" key="5">
    <source>
        <dbReference type="SAM" id="Phobius"/>
    </source>
</evidence>
<name>A0A5M8B586_9BURK</name>
<feature type="transmembrane region" description="Helical" evidence="5">
    <location>
        <begin position="68"/>
        <end position="91"/>
    </location>
</feature>
<accession>A0A5M8B586</accession>
<dbReference type="PROSITE" id="PS50887">
    <property type="entry name" value="GGDEF"/>
    <property type="match status" value="1"/>
</dbReference>
<keyword evidence="4 5" id="KW-0472">Membrane</keyword>
<dbReference type="PROSITE" id="PS50112">
    <property type="entry name" value="PAS"/>
    <property type="match status" value="1"/>
</dbReference>
<dbReference type="SMART" id="SM00052">
    <property type="entry name" value="EAL"/>
    <property type="match status" value="1"/>
</dbReference>
<dbReference type="PANTHER" id="PTHR44757">
    <property type="entry name" value="DIGUANYLATE CYCLASE DGCP"/>
    <property type="match status" value="1"/>
</dbReference>
<dbReference type="PROSITE" id="PS50883">
    <property type="entry name" value="EAL"/>
    <property type="match status" value="1"/>
</dbReference>
<dbReference type="PROSITE" id="PS50839">
    <property type="entry name" value="CHASE"/>
    <property type="match status" value="1"/>
</dbReference>
<dbReference type="InterPro" id="IPR035965">
    <property type="entry name" value="PAS-like_dom_sf"/>
</dbReference>
<dbReference type="SUPFAM" id="SSF55785">
    <property type="entry name" value="PYP-like sensor domain (PAS domain)"/>
    <property type="match status" value="1"/>
</dbReference>
<dbReference type="InterPro" id="IPR043128">
    <property type="entry name" value="Rev_trsase/Diguanyl_cyclase"/>
</dbReference>
<evidence type="ECO:0000259" key="7">
    <source>
        <dbReference type="PROSITE" id="PS50839"/>
    </source>
</evidence>
<feature type="domain" description="CHASE" evidence="7">
    <location>
        <begin position="195"/>
        <end position="356"/>
    </location>
</feature>
<comment type="caution">
    <text evidence="10">The sequence shown here is derived from an EMBL/GenBank/DDBJ whole genome shotgun (WGS) entry which is preliminary data.</text>
</comment>
<proteinExistence type="predicted"/>
<dbReference type="SMART" id="SM00267">
    <property type="entry name" value="GGDEF"/>
    <property type="match status" value="1"/>
</dbReference>
<evidence type="ECO:0000259" key="8">
    <source>
        <dbReference type="PROSITE" id="PS50883"/>
    </source>
</evidence>
<evidence type="ECO:0000259" key="6">
    <source>
        <dbReference type="PROSITE" id="PS50112"/>
    </source>
</evidence>
<reference evidence="10 11" key="1">
    <citation type="submission" date="2019-09" db="EMBL/GenBank/DDBJ databases">
        <title>Isolation of a novel species in the genus Cupriavidus from patients with sepsis using whole genome sequencing.</title>
        <authorList>
            <person name="Kweon O.J."/>
            <person name="Lee M.-K."/>
        </authorList>
    </citation>
    <scope>NUCLEOTIDE SEQUENCE [LARGE SCALE GENOMIC DNA]</scope>
    <source>
        <strain evidence="10 11">MKL-01</strain>
    </source>
</reference>
<dbReference type="Proteomes" id="UP000324324">
    <property type="component" value="Unassembled WGS sequence"/>
</dbReference>
<dbReference type="Pfam" id="PF00990">
    <property type="entry name" value="GGDEF"/>
    <property type="match status" value="1"/>
</dbReference>
<dbReference type="Gene3D" id="3.30.70.270">
    <property type="match status" value="1"/>
</dbReference>
<sequence>MVRVAGAGLAAVAKCISRGIVQAVIGAWTPAASVPVTALAPRSGAPIQAAPPPRRLATAMKLPSLPPAVLALLVVAAGACVTAVAAVQTAAWSERAAAQRLDAMLTASVMAVRQRLDTGERLLRGASGLLGADPDTTRDQWRAYMLATQVDDLPAGIHSVGYARLTDASGLEALIDTVRADGLPAFDVFPRGEREVYAPGIYVEPFAGRTIGALGFDHLSDPARRAAAEAARDAMQARMTSRVTLLREAHRSVALQGTVLYLPVYRNGMPLNAVDERRHAVLGYVYAAYRLGDLLADAAAIHGGKLSLSLYQGRPSAASTVLLARAGGEAAPRTHSHPLRQLDRELSFGGQTWTVRASTLPAFEDGGPAPVPLVIAAGTLGTVLLGALVWHLAARRRNAERARQSADVVAQRHARLLDHAPICVIGFDRHGTITSINRPGEQMLWYQAHELVGRIPYSALHEPGELAARARALSAELGQPVAPGFEALIAKPRLGLVDEHTWHYVRKGGSTLPVQLTLLPLPGAGGDAGRHQGDAGEDGAGGYLAIAHDLTERRRADAYIDHLAHHDTLTGLPNRDYLSGRADALLQAIGARDGRVALLLIDLDQFKRINDSLGHHVGDDVLRTMADRLRAAVRRADLAARMDGDEFAVVLSDIADESEAELAAAKIVARLSEELRLGGVRLRVVPSIGMALFPADGNTVADLLQAADAALHAAKQGGRGQVRRFSPDMKEASLARFTIEGLLRRALVEQEFTLRYQPLVDTASQRIVGVEALLSWHTPERGAMQPGQFIPIAEQCGLIVPISEWVLATACREIQTLRMRTGIDLEVAVNISPPHLQQADFPELVDRCLRESGLPARNLAIEVTEGILIEGTPQTIEAFRGIRALGVGLSIDDFGTGYSGLSYLTRLPINKLKIDRSFVANLAGGDSNDEDRAVVAAIIALGHQLRLQVVAEGVETADQFHFLREQGCDAVQGFLFGAGVPLAELIERCEQGVTLQPV</sequence>
<dbReference type="EMBL" id="VWRN01000016">
    <property type="protein sequence ID" value="KAA6129765.1"/>
    <property type="molecule type" value="Genomic_DNA"/>
</dbReference>
<dbReference type="SUPFAM" id="SSF141868">
    <property type="entry name" value="EAL domain-like"/>
    <property type="match status" value="1"/>
</dbReference>
<dbReference type="Pfam" id="PF03924">
    <property type="entry name" value="CHASE"/>
    <property type="match status" value="1"/>
</dbReference>
<dbReference type="Pfam" id="PF00563">
    <property type="entry name" value="EAL"/>
    <property type="match status" value="1"/>
</dbReference>
<dbReference type="SMART" id="SM00091">
    <property type="entry name" value="PAS"/>
    <property type="match status" value="1"/>
</dbReference>
<dbReference type="InterPro" id="IPR000160">
    <property type="entry name" value="GGDEF_dom"/>
</dbReference>
<protein>
    <submittedName>
        <fullName evidence="10">EAL domain-containing protein</fullName>
    </submittedName>
</protein>
<evidence type="ECO:0000256" key="3">
    <source>
        <dbReference type="ARBA" id="ARBA00022989"/>
    </source>
</evidence>
<gene>
    <name evidence="10" type="ORF">F1599_04325</name>
</gene>
<evidence type="ECO:0000313" key="10">
    <source>
        <dbReference type="EMBL" id="KAA6129765.1"/>
    </source>
</evidence>
<dbReference type="CDD" id="cd01949">
    <property type="entry name" value="GGDEF"/>
    <property type="match status" value="1"/>
</dbReference>
<dbReference type="CDD" id="cd00130">
    <property type="entry name" value="PAS"/>
    <property type="match status" value="1"/>
</dbReference>
<organism evidence="10 11">
    <name type="scientific">Cupriavidus cauae</name>
    <dbReference type="NCBI Taxonomy" id="2608999"/>
    <lineage>
        <taxon>Bacteria</taxon>
        <taxon>Pseudomonadati</taxon>
        <taxon>Pseudomonadota</taxon>
        <taxon>Betaproteobacteria</taxon>
        <taxon>Burkholderiales</taxon>
        <taxon>Burkholderiaceae</taxon>
        <taxon>Cupriavidus</taxon>
    </lineage>
</organism>
<dbReference type="PANTHER" id="PTHR44757:SF2">
    <property type="entry name" value="BIOFILM ARCHITECTURE MAINTENANCE PROTEIN MBAA"/>
    <property type="match status" value="1"/>
</dbReference>
<feature type="domain" description="GGDEF" evidence="9">
    <location>
        <begin position="594"/>
        <end position="727"/>
    </location>
</feature>
<dbReference type="GO" id="GO:0007165">
    <property type="term" value="P:signal transduction"/>
    <property type="evidence" value="ECO:0007669"/>
    <property type="project" value="UniProtKB-ARBA"/>
</dbReference>
<dbReference type="InterPro" id="IPR001633">
    <property type="entry name" value="EAL_dom"/>
</dbReference>
<dbReference type="SMART" id="SM01079">
    <property type="entry name" value="CHASE"/>
    <property type="match status" value="1"/>
</dbReference>
<dbReference type="AlphaFoldDB" id="A0A5M8B586"/>
<dbReference type="NCBIfam" id="TIGR00254">
    <property type="entry name" value="GGDEF"/>
    <property type="match status" value="1"/>
</dbReference>
<keyword evidence="2 5" id="KW-0812">Transmembrane</keyword>
<dbReference type="GO" id="GO:0003824">
    <property type="term" value="F:catalytic activity"/>
    <property type="evidence" value="ECO:0007669"/>
    <property type="project" value="UniProtKB-ARBA"/>
</dbReference>
<feature type="domain" description="EAL" evidence="8">
    <location>
        <begin position="736"/>
        <end position="993"/>
    </location>
</feature>
<dbReference type="CDD" id="cd01948">
    <property type="entry name" value="EAL"/>
    <property type="match status" value="1"/>
</dbReference>
<evidence type="ECO:0000256" key="2">
    <source>
        <dbReference type="ARBA" id="ARBA00022692"/>
    </source>
</evidence>
<dbReference type="InterPro" id="IPR006189">
    <property type="entry name" value="CHASE_dom"/>
</dbReference>
<dbReference type="InterPro" id="IPR052155">
    <property type="entry name" value="Biofilm_reg_signaling"/>
</dbReference>
<dbReference type="InterPro" id="IPR000014">
    <property type="entry name" value="PAS"/>
</dbReference>
<comment type="subcellular location">
    <subcellularLocation>
        <location evidence="1">Membrane</location>
    </subcellularLocation>
</comment>
<dbReference type="InterPro" id="IPR042240">
    <property type="entry name" value="CHASE_sf"/>
</dbReference>
<evidence type="ECO:0000256" key="1">
    <source>
        <dbReference type="ARBA" id="ARBA00004370"/>
    </source>
</evidence>
<evidence type="ECO:0000313" key="11">
    <source>
        <dbReference type="Proteomes" id="UP000324324"/>
    </source>
</evidence>
<keyword evidence="3 5" id="KW-1133">Transmembrane helix</keyword>
<dbReference type="InterPro" id="IPR029787">
    <property type="entry name" value="Nucleotide_cyclase"/>
</dbReference>
<keyword evidence="11" id="KW-1185">Reference proteome</keyword>
<dbReference type="Gene3D" id="3.20.20.450">
    <property type="entry name" value="EAL domain"/>
    <property type="match status" value="1"/>
</dbReference>
<evidence type="ECO:0000259" key="9">
    <source>
        <dbReference type="PROSITE" id="PS50887"/>
    </source>
</evidence>
<dbReference type="Gene3D" id="3.30.450.20">
    <property type="entry name" value="PAS domain"/>
    <property type="match status" value="1"/>
</dbReference>
<dbReference type="SUPFAM" id="SSF55073">
    <property type="entry name" value="Nucleotide cyclase"/>
    <property type="match status" value="1"/>
</dbReference>
<feature type="domain" description="PAS" evidence="6">
    <location>
        <begin position="409"/>
        <end position="480"/>
    </location>
</feature>
<dbReference type="Gene3D" id="3.30.450.350">
    <property type="entry name" value="CHASE domain"/>
    <property type="match status" value="1"/>
</dbReference>
<dbReference type="InterPro" id="IPR035919">
    <property type="entry name" value="EAL_sf"/>
</dbReference>
<evidence type="ECO:0000256" key="4">
    <source>
        <dbReference type="ARBA" id="ARBA00023136"/>
    </source>
</evidence>
<dbReference type="GO" id="GO:0016020">
    <property type="term" value="C:membrane"/>
    <property type="evidence" value="ECO:0007669"/>
    <property type="project" value="UniProtKB-SubCell"/>
</dbReference>